<reference evidence="2 3" key="1">
    <citation type="submission" date="2021-11" db="EMBL/GenBank/DDBJ databases">
        <title>Draft genome sequence of Paenibacillus profundus YoMME, a new Gram-positive bacteria with exoelectrogenic properties.</title>
        <authorList>
            <person name="Hubenova Y."/>
            <person name="Hubenova E."/>
            <person name="Manasiev Y."/>
            <person name="Peykov S."/>
            <person name="Mitov M."/>
        </authorList>
    </citation>
    <scope>NUCLEOTIDE SEQUENCE [LARGE SCALE GENOMIC DNA]</scope>
    <source>
        <strain evidence="2 3">YoMME</strain>
    </source>
</reference>
<feature type="transmembrane region" description="Helical" evidence="1">
    <location>
        <begin position="178"/>
        <end position="205"/>
    </location>
</feature>
<evidence type="ECO:0000313" key="3">
    <source>
        <dbReference type="Proteomes" id="UP001199916"/>
    </source>
</evidence>
<feature type="transmembrane region" description="Helical" evidence="1">
    <location>
        <begin position="54"/>
        <end position="74"/>
    </location>
</feature>
<feature type="transmembrane region" description="Helical" evidence="1">
    <location>
        <begin position="211"/>
        <end position="232"/>
    </location>
</feature>
<protein>
    <submittedName>
        <fullName evidence="2">Uncharacterized protein</fullName>
    </submittedName>
</protein>
<organism evidence="2 3">
    <name type="scientific">Paenibacillus profundus</name>
    <dbReference type="NCBI Taxonomy" id="1173085"/>
    <lineage>
        <taxon>Bacteria</taxon>
        <taxon>Bacillati</taxon>
        <taxon>Bacillota</taxon>
        <taxon>Bacilli</taxon>
        <taxon>Bacillales</taxon>
        <taxon>Paenibacillaceae</taxon>
        <taxon>Paenibacillus</taxon>
    </lineage>
</organism>
<proteinExistence type="predicted"/>
<gene>
    <name evidence="2" type="ORF">LQV63_04620</name>
</gene>
<keyword evidence="1" id="KW-0472">Membrane</keyword>
<feature type="transmembrane region" description="Helical" evidence="1">
    <location>
        <begin position="21"/>
        <end position="42"/>
    </location>
</feature>
<accession>A0ABS8Y9R7</accession>
<keyword evidence="1" id="KW-1133">Transmembrane helix</keyword>
<name>A0ABS8Y9R7_9BACL</name>
<dbReference type="Proteomes" id="UP001199916">
    <property type="component" value="Unassembled WGS sequence"/>
</dbReference>
<dbReference type="RefSeq" id="WP_233695820.1">
    <property type="nucleotide sequence ID" value="NZ_JAJNBZ010000002.1"/>
</dbReference>
<comment type="caution">
    <text evidence="2">The sequence shown here is derived from an EMBL/GenBank/DDBJ whole genome shotgun (WGS) entry which is preliminary data.</text>
</comment>
<feature type="transmembrane region" description="Helical" evidence="1">
    <location>
        <begin position="109"/>
        <end position="130"/>
    </location>
</feature>
<evidence type="ECO:0000313" key="2">
    <source>
        <dbReference type="EMBL" id="MCE5168596.1"/>
    </source>
</evidence>
<dbReference type="EMBL" id="JAJNBZ010000002">
    <property type="protein sequence ID" value="MCE5168596.1"/>
    <property type="molecule type" value="Genomic_DNA"/>
</dbReference>
<sequence>MGNQYKQAWALVKNDLVRFKWGLVTTLLFNMYMSVTSMFMMNGVLGEVGEMHRFLNGTLDFVYLITLPNMGFFFSRRSMRYIQEDSYTKWMVKLRTLPIDIHTIALSRIMMMLVAFVLNMTLFIAVQVIFSPALRAELAPVSIIAFAFMLIAFSMIINMMFIIMEMSYSGSKYFKRSLIIVAFTAALAIAIALSGGSFVLTIVYVAKYYPWLGGILALGVITQVLTLGIAMVKNAIRKRDLV</sequence>
<feature type="transmembrane region" description="Helical" evidence="1">
    <location>
        <begin position="142"/>
        <end position="166"/>
    </location>
</feature>
<evidence type="ECO:0000256" key="1">
    <source>
        <dbReference type="SAM" id="Phobius"/>
    </source>
</evidence>
<keyword evidence="3" id="KW-1185">Reference proteome</keyword>
<keyword evidence="1" id="KW-0812">Transmembrane</keyword>